<comment type="caution">
    <text evidence="2">The sequence shown here is derived from an EMBL/GenBank/DDBJ whole genome shotgun (WGS) entry which is preliminary data.</text>
</comment>
<gene>
    <name evidence="2" type="ORF">DN069_07820</name>
</gene>
<evidence type="ECO:0000256" key="1">
    <source>
        <dbReference type="SAM" id="MobiDB-lite"/>
    </source>
</evidence>
<organism evidence="2 3">
    <name type="scientific">Streptacidiphilus pinicola</name>
    <dbReference type="NCBI Taxonomy" id="2219663"/>
    <lineage>
        <taxon>Bacteria</taxon>
        <taxon>Bacillati</taxon>
        <taxon>Actinomycetota</taxon>
        <taxon>Actinomycetes</taxon>
        <taxon>Kitasatosporales</taxon>
        <taxon>Streptomycetaceae</taxon>
        <taxon>Streptacidiphilus</taxon>
    </lineage>
</organism>
<keyword evidence="3" id="KW-1185">Reference proteome</keyword>
<dbReference type="RefSeq" id="WP_111500122.1">
    <property type="nucleotide sequence ID" value="NZ_QKYN01000031.1"/>
</dbReference>
<dbReference type="AlphaFoldDB" id="A0A2X0JF08"/>
<dbReference type="EMBL" id="QKYN01000031">
    <property type="protein sequence ID" value="RAG86178.1"/>
    <property type="molecule type" value="Genomic_DNA"/>
</dbReference>
<evidence type="ECO:0008006" key="4">
    <source>
        <dbReference type="Google" id="ProtNLM"/>
    </source>
</evidence>
<accession>A0A2X0JF08</accession>
<reference evidence="2 3" key="1">
    <citation type="submission" date="2018-06" db="EMBL/GenBank/DDBJ databases">
        <title>Streptacidiphilus pinicola sp. nov., isolated from pine grove soil.</title>
        <authorList>
            <person name="Roh S.G."/>
            <person name="Park S."/>
            <person name="Kim M.-K."/>
            <person name="Yun B.-R."/>
            <person name="Park J."/>
            <person name="Kim M.J."/>
            <person name="Kim Y.S."/>
            <person name="Kim S.B."/>
        </authorList>
    </citation>
    <scope>NUCLEOTIDE SEQUENCE [LARGE SCALE GENOMIC DNA]</scope>
    <source>
        <strain evidence="2 3">MMS16-CNU450</strain>
    </source>
</reference>
<proteinExistence type="predicted"/>
<feature type="region of interest" description="Disordered" evidence="1">
    <location>
        <begin position="321"/>
        <end position="350"/>
    </location>
</feature>
<evidence type="ECO:0000313" key="2">
    <source>
        <dbReference type="EMBL" id="RAG86178.1"/>
    </source>
</evidence>
<dbReference type="Proteomes" id="UP000248889">
    <property type="component" value="Unassembled WGS sequence"/>
</dbReference>
<evidence type="ECO:0000313" key="3">
    <source>
        <dbReference type="Proteomes" id="UP000248889"/>
    </source>
</evidence>
<sequence length="610" mass="63179">MRVKLRPDAHCAPVPQGVYWARGEHTFVLSGPPALHLVVDSQLDALLGGTSLDEMVAAAGDERARPVLEHVVRVLVAQDVLIDLDAVEGPLPDRETAARHAELLCYLETNCAEPYRAFAAVRAARVAVAGDGAAAQAARRGLAANGTGETTELRLPLAPDRSATATSVAVAAETATVVVLVDDHDSPLDLSATAALLASGTPVVPVVAGAALAVVGPVCTNPEELRAFQAVQARAAAWQEAGTQSAAPRPLSAVLAGALAAQVVLERLSGTDHGRHTAWVVHGHAVQTEVVPVPDAGPGPSWRAVGPTEVLVAALATADRADTAPGTDGGGPVGAHPTGDAGGDSESTGPAQFHLDAAVTARWTGLARWGRDLDLPQLPVNLVTAESAAGPHFLGWGTNRAAAGVTAGLSVLRHRAAQERTDESDAGWLPAAGLTPARWLADGLLRRAGQDELAPSGGTSLAWEDLGSIVVRSQWSVLRDFFGVPAALRLHTVSGLDWQLVSATDELTGEVLDTQWGPSRASAAYAALLAATARAQYRAAGPTAPQAPVLPPDPVGTWALEVVPEHRIHDCLRQLLARAKDMGLRPGARQLVRDEALGELPLTCGWVGLR</sequence>
<protein>
    <recommendedName>
        <fullName evidence="4">YcaO domain-containing protein</fullName>
    </recommendedName>
</protein>
<name>A0A2X0JF08_9ACTN</name>
<dbReference type="OrthoDB" id="3870616at2"/>